<dbReference type="EMBL" id="CP001778">
    <property type="protein sequence ID" value="ADD41429.1"/>
    <property type="molecule type" value="Genomic_DNA"/>
</dbReference>
<comment type="similarity">
    <text evidence="1">Belongs to the cytochrome P450 family.</text>
</comment>
<keyword evidence="4" id="KW-0560">Oxidoreductase</keyword>
<dbReference type="GO" id="GO:0016705">
    <property type="term" value="F:oxidoreductase activity, acting on paired donors, with incorporation or reduction of molecular oxygen"/>
    <property type="evidence" value="ECO:0007669"/>
    <property type="project" value="InterPro"/>
</dbReference>
<dbReference type="PANTHER" id="PTHR46696">
    <property type="entry name" value="P450, PUTATIVE (EUROFUNG)-RELATED"/>
    <property type="match status" value="1"/>
</dbReference>
<dbReference type="SUPFAM" id="SSF48264">
    <property type="entry name" value="Cytochrome P450"/>
    <property type="match status" value="1"/>
</dbReference>
<keyword evidence="3" id="KW-0479">Metal-binding</keyword>
<dbReference type="InterPro" id="IPR001128">
    <property type="entry name" value="Cyt_P450"/>
</dbReference>
<dbReference type="STRING" id="446470.Snas_1731"/>
<dbReference type="PANTHER" id="PTHR46696:SF1">
    <property type="entry name" value="CYTOCHROME P450 YJIB-RELATED"/>
    <property type="match status" value="1"/>
</dbReference>
<protein>
    <submittedName>
        <fullName evidence="7">Cytochrome P450</fullName>
    </submittedName>
</protein>
<dbReference type="CDD" id="cd11030">
    <property type="entry name" value="CYP105-like"/>
    <property type="match status" value="1"/>
</dbReference>
<dbReference type="HOGENOM" id="CLU_033716_1_1_11"/>
<evidence type="ECO:0000313" key="8">
    <source>
        <dbReference type="Proteomes" id="UP000000844"/>
    </source>
</evidence>
<keyword evidence="6" id="KW-0503">Monooxygenase</keyword>
<dbReference type="PRINTS" id="PR00385">
    <property type="entry name" value="P450"/>
</dbReference>
<reference evidence="7 8" key="1">
    <citation type="journal article" date="2009" name="Stand. Genomic Sci.">
        <title>Complete genome sequence of Stackebrandtia nassauensis type strain (LLR-40K-21).</title>
        <authorList>
            <person name="Munk C."/>
            <person name="Lapidus A."/>
            <person name="Copeland A."/>
            <person name="Jando M."/>
            <person name="Mayilraj S."/>
            <person name="Glavina Del Rio T."/>
            <person name="Nolan M."/>
            <person name="Chen F."/>
            <person name="Lucas S."/>
            <person name="Tice H."/>
            <person name="Cheng J.F."/>
            <person name="Han C."/>
            <person name="Detter J.C."/>
            <person name="Bruce D."/>
            <person name="Goodwin L."/>
            <person name="Chain P."/>
            <person name="Pitluck S."/>
            <person name="Goker M."/>
            <person name="Ovchinikova G."/>
            <person name="Pati A."/>
            <person name="Ivanova N."/>
            <person name="Mavromatis K."/>
            <person name="Chen A."/>
            <person name="Palaniappan K."/>
            <person name="Land M."/>
            <person name="Hauser L."/>
            <person name="Chang Y.J."/>
            <person name="Jeffries C.D."/>
            <person name="Bristow J."/>
            <person name="Eisen J.A."/>
            <person name="Markowitz V."/>
            <person name="Hugenholtz P."/>
            <person name="Kyrpides N.C."/>
            <person name="Klenk H.P."/>
        </authorList>
    </citation>
    <scope>NUCLEOTIDE SEQUENCE [LARGE SCALE GENOMIC DNA]</scope>
    <source>
        <strain evidence="8">DSM 44728 / CIP 108903 / NRRL B-16338 / NBRC 102104 / LLR-40K-21</strain>
    </source>
</reference>
<dbReference type="AlphaFoldDB" id="D3PXG6"/>
<evidence type="ECO:0000256" key="6">
    <source>
        <dbReference type="ARBA" id="ARBA00023033"/>
    </source>
</evidence>
<keyword evidence="2" id="KW-0349">Heme</keyword>
<evidence type="ECO:0000256" key="1">
    <source>
        <dbReference type="ARBA" id="ARBA00010617"/>
    </source>
</evidence>
<dbReference type="Gene3D" id="1.10.630.10">
    <property type="entry name" value="Cytochrome P450"/>
    <property type="match status" value="1"/>
</dbReference>
<proteinExistence type="inferred from homology"/>
<organism evidence="7 8">
    <name type="scientific">Stackebrandtia nassauensis (strain DSM 44728 / CIP 108903 / NRRL B-16338 / NBRC 102104 / LLR-40K-21)</name>
    <dbReference type="NCBI Taxonomy" id="446470"/>
    <lineage>
        <taxon>Bacteria</taxon>
        <taxon>Bacillati</taxon>
        <taxon>Actinomycetota</taxon>
        <taxon>Actinomycetes</taxon>
        <taxon>Glycomycetales</taxon>
        <taxon>Glycomycetaceae</taxon>
        <taxon>Stackebrandtia</taxon>
    </lineage>
</organism>
<evidence type="ECO:0000256" key="3">
    <source>
        <dbReference type="ARBA" id="ARBA00022723"/>
    </source>
</evidence>
<keyword evidence="5" id="KW-0408">Iron</keyword>
<dbReference type="InterPro" id="IPR002397">
    <property type="entry name" value="Cyt_P450_B"/>
</dbReference>
<dbReference type="RefSeq" id="WP_013017000.1">
    <property type="nucleotide sequence ID" value="NC_013947.1"/>
</dbReference>
<evidence type="ECO:0000256" key="5">
    <source>
        <dbReference type="ARBA" id="ARBA00023004"/>
    </source>
</evidence>
<dbReference type="PRINTS" id="PR00359">
    <property type="entry name" value="BP450"/>
</dbReference>
<name>D3PXG6_STANL</name>
<evidence type="ECO:0000256" key="4">
    <source>
        <dbReference type="ARBA" id="ARBA00023002"/>
    </source>
</evidence>
<dbReference type="GO" id="GO:0004497">
    <property type="term" value="F:monooxygenase activity"/>
    <property type="evidence" value="ECO:0007669"/>
    <property type="project" value="UniProtKB-KW"/>
</dbReference>
<dbReference type="GO" id="GO:0005506">
    <property type="term" value="F:iron ion binding"/>
    <property type="evidence" value="ECO:0007669"/>
    <property type="project" value="InterPro"/>
</dbReference>
<sequence length="407" mass="44971">MPPSLPEVSALAVARSETTPFDPSEELARLHREQPVTRVVYPDGHVGWLVTGRAAARAVLADPRFSSHIEVMHLPVDMGEVPEEYVSADGTLAPPKAPGEFTNIDGPEHARYRGLLTGKFTVRRMRQLSDRVEQFTEDCLDAMEFKGSPADLVEAFARPIPAMVICDLLGVPYESREQFERKAEIVVGNEGSPQEVYEAFGELQRYLSGLVRQKRIEATDDLLSDLTTTDLTDEELTNIGVVLLGAGLDTTANMLALGTFALLREPEQLEAWRSEPELTDSAVEELLRYLSVIPYTVRTATTDVAVAGQLIKAGESVTLSIQAVNRDPEHFPEPDRLDLRRSARGHLTFAHGIHQCLGQQLARVELRVAFPALLRRFPDLRLAVPPGDVPLRAGGSIYGLRRLPVTW</sequence>
<dbReference type="Proteomes" id="UP000000844">
    <property type="component" value="Chromosome"/>
</dbReference>
<dbReference type="OrthoDB" id="3664945at2"/>
<dbReference type="InterPro" id="IPR036396">
    <property type="entry name" value="Cyt_P450_sf"/>
</dbReference>
<keyword evidence="8" id="KW-1185">Reference proteome</keyword>
<dbReference type="Pfam" id="PF00067">
    <property type="entry name" value="p450"/>
    <property type="match status" value="1"/>
</dbReference>
<dbReference type="KEGG" id="sna:Snas_1731"/>
<dbReference type="FunFam" id="1.10.630.10:FF:000018">
    <property type="entry name" value="Cytochrome P450 monooxygenase"/>
    <property type="match status" value="1"/>
</dbReference>
<dbReference type="GO" id="GO:0020037">
    <property type="term" value="F:heme binding"/>
    <property type="evidence" value="ECO:0007669"/>
    <property type="project" value="InterPro"/>
</dbReference>
<evidence type="ECO:0000313" key="7">
    <source>
        <dbReference type="EMBL" id="ADD41429.1"/>
    </source>
</evidence>
<dbReference type="eggNOG" id="COG2124">
    <property type="taxonomic scope" value="Bacteria"/>
</dbReference>
<gene>
    <name evidence="7" type="ordered locus">Snas_1731</name>
</gene>
<evidence type="ECO:0000256" key="2">
    <source>
        <dbReference type="ARBA" id="ARBA00022617"/>
    </source>
</evidence>
<accession>D3PXG6</accession>